<evidence type="ECO:0000256" key="4">
    <source>
        <dbReference type="RuleBase" id="RU365077"/>
    </source>
</evidence>
<dbReference type="GO" id="GO:0051016">
    <property type="term" value="P:barbed-end actin filament capping"/>
    <property type="evidence" value="ECO:0007669"/>
    <property type="project" value="UniProtKB-UniRule"/>
</dbReference>
<comment type="similarity">
    <text evidence="1 4">Belongs to the F-actin-capping protein alpha subunit family.</text>
</comment>
<dbReference type="GO" id="GO:0030036">
    <property type="term" value="P:actin cytoskeleton organization"/>
    <property type="evidence" value="ECO:0007669"/>
    <property type="project" value="TreeGrafter"/>
</dbReference>
<evidence type="ECO:0000256" key="1">
    <source>
        <dbReference type="ARBA" id="ARBA00010479"/>
    </source>
</evidence>
<dbReference type="Proteomes" id="UP000699462">
    <property type="component" value="Unassembled WGS sequence"/>
</dbReference>
<evidence type="ECO:0000256" key="2">
    <source>
        <dbReference type="ARBA" id="ARBA00022467"/>
    </source>
</evidence>
<dbReference type="InterPro" id="IPR037282">
    <property type="entry name" value="CapZ_alpha/beta"/>
</dbReference>
<comment type="function">
    <text evidence="4">F-actin-capping proteins bind in a Ca(2+)-independent manner to the fast growing ends of actin filaments (barbed end) thereby blocking the exchange of subunits at these ends. Unlike other capping proteins (such as gelsolin and severin), these proteins do not sever actin filaments.</text>
</comment>
<dbReference type="GO" id="GO:0051015">
    <property type="term" value="F:actin filament binding"/>
    <property type="evidence" value="ECO:0007669"/>
    <property type="project" value="TreeGrafter"/>
</dbReference>
<dbReference type="PANTHER" id="PTHR10653">
    <property type="entry name" value="F-ACTIN-CAPPING PROTEIN SUBUNIT ALPHA"/>
    <property type="match status" value="1"/>
</dbReference>
<dbReference type="GO" id="GO:0030863">
    <property type="term" value="C:cortical cytoskeleton"/>
    <property type="evidence" value="ECO:0007669"/>
    <property type="project" value="TreeGrafter"/>
</dbReference>
<dbReference type="GO" id="GO:0008290">
    <property type="term" value="C:F-actin capping protein complex"/>
    <property type="evidence" value="ECO:0007669"/>
    <property type="project" value="UniProtKB-UniRule"/>
</dbReference>
<evidence type="ECO:0000313" key="5">
    <source>
        <dbReference type="EMBL" id="KAF8566838.1"/>
    </source>
</evidence>
<reference evidence="5 6" key="1">
    <citation type="submission" date="2019-07" db="EMBL/GenBank/DDBJ databases">
        <title>Annotation for the trematode Paragonimus westermani.</title>
        <authorList>
            <person name="Choi Y.-J."/>
        </authorList>
    </citation>
    <scope>NUCLEOTIDE SEQUENCE [LARGE SCALE GENOMIC DNA]</scope>
    <source>
        <strain evidence="5">180907_Pwestermani</strain>
    </source>
</reference>
<accession>A0A8T0DIP7</accession>
<keyword evidence="2 4" id="KW-0117">Actin capping</keyword>
<proteinExistence type="inferred from homology"/>
<gene>
    <name evidence="5" type="ORF">P879_06852</name>
</gene>
<dbReference type="InterPro" id="IPR002189">
    <property type="entry name" value="CapZ_alpha"/>
</dbReference>
<protein>
    <recommendedName>
        <fullName evidence="4">F-actin-capping protein subunit alpha</fullName>
    </recommendedName>
</protein>
<dbReference type="FunFam" id="3.90.1150.210:FF:000003">
    <property type="entry name" value="F-actin-capping protein subunit alpha"/>
    <property type="match status" value="1"/>
</dbReference>
<dbReference type="Pfam" id="PF01267">
    <property type="entry name" value="F-actin_cap_A"/>
    <property type="match status" value="1"/>
</dbReference>
<evidence type="ECO:0000256" key="3">
    <source>
        <dbReference type="ARBA" id="ARBA00023203"/>
    </source>
</evidence>
<dbReference type="PANTHER" id="PTHR10653:SF0">
    <property type="entry name" value="F-ACTIN-CAPPING PROTEIN SUBUNIT ALPHA"/>
    <property type="match status" value="1"/>
</dbReference>
<dbReference type="AlphaFoldDB" id="A0A8T0DIP7"/>
<name>A0A8T0DIP7_9TREM</name>
<dbReference type="Gene3D" id="3.90.1150.210">
    <property type="entry name" value="F-actin capping protein, beta subunit"/>
    <property type="match status" value="1"/>
</dbReference>
<dbReference type="Gene3D" id="3.30.1140.60">
    <property type="entry name" value="F-actin capping protein, alpha subunit"/>
    <property type="match status" value="1"/>
</dbReference>
<sequence>MVDDGISQEEQAAIGARLTLLAPPCEFAEVLEDVRAIAGDHSYTQKSLAADQMIPVKLPNADHASLLSIHGDLGGGYFLCPRMHVAYHFDHLNHRIGDVKPLEPNDADGGNIAAEPWRINLESLLTEYTAEHFPGGTVAVYAPSVTNEDRRLIACIESHFSKHQSTGRWRSEWIAKFPDNLEHGCFSVHGILKVQTHLYEEGNVQLISSKEVDFTLSAQDPKTFAKECVRQIKEADIAYQVAVGENFKTMSDTTFKALRRQLPLTRSKIDWNKIITYQIGSELSRAS</sequence>
<dbReference type="InterPro" id="IPR042276">
    <property type="entry name" value="CapZ_alpha/beta_2"/>
</dbReference>
<organism evidence="5 6">
    <name type="scientific">Paragonimus westermani</name>
    <dbReference type="NCBI Taxonomy" id="34504"/>
    <lineage>
        <taxon>Eukaryota</taxon>
        <taxon>Metazoa</taxon>
        <taxon>Spiralia</taxon>
        <taxon>Lophotrochozoa</taxon>
        <taxon>Platyhelminthes</taxon>
        <taxon>Trematoda</taxon>
        <taxon>Digenea</taxon>
        <taxon>Plagiorchiida</taxon>
        <taxon>Troglotremata</taxon>
        <taxon>Troglotrematidae</taxon>
        <taxon>Paragonimus</taxon>
    </lineage>
</organism>
<evidence type="ECO:0000313" key="6">
    <source>
        <dbReference type="Proteomes" id="UP000699462"/>
    </source>
</evidence>
<keyword evidence="3 4" id="KW-0009">Actin-binding</keyword>
<dbReference type="OrthoDB" id="340550at2759"/>
<comment type="subunit">
    <text evidence="4">Heterodimer of an alpha and a beta subunit.</text>
</comment>
<comment type="caution">
    <text evidence="5">The sequence shown here is derived from an EMBL/GenBank/DDBJ whole genome shotgun (WGS) entry which is preliminary data.</text>
</comment>
<keyword evidence="6" id="KW-1185">Reference proteome</keyword>
<dbReference type="EMBL" id="JTDF01004564">
    <property type="protein sequence ID" value="KAF8566838.1"/>
    <property type="molecule type" value="Genomic_DNA"/>
</dbReference>
<dbReference type="InterPro" id="IPR042489">
    <property type="entry name" value="CapZ_alpha_1"/>
</dbReference>
<dbReference type="SUPFAM" id="SSF90096">
    <property type="entry name" value="Subunits of heterodimeric actin filament capping protein Capz"/>
    <property type="match status" value="1"/>
</dbReference>
<dbReference type="PRINTS" id="PR00191">
    <property type="entry name" value="FACTINCAPA"/>
</dbReference>